<dbReference type="Proteomes" id="UP001151760">
    <property type="component" value="Unassembled WGS sequence"/>
</dbReference>
<protein>
    <submittedName>
        <fullName evidence="2">Uncharacterized protein</fullName>
    </submittedName>
</protein>
<proteinExistence type="predicted"/>
<evidence type="ECO:0000313" key="3">
    <source>
        <dbReference type="Proteomes" id="UP001151760"/>
    </source>
</evidence>
<sequence>MKQEGLKRQRRNSSKDPSLDAHLQIAPDANKPNPSPVEDVDLIAPHPNTFCNPSLVNWNWDEVILIPSDDNEANVNEPIALPIEDADIAPHHNPFFNPKLLNWNWDDPSSAPQTFASGNEVVMRNRHGKQGCCHKLLPPCLLKLCRTRDTGHKTQDTGHGTWDTGHGKRKTENGKRNTEHGTRNTEHGTRNTEHGTRNTESGTPGP</sequence>
<feature type="region of interest" description="Disordered" evidence="1">
    <location>
        <begin position="1"/>
        <end position="39"/>
    </location>
</feature>
<comment type="caution">
    <text evidence="2">The sequence shown here is derived from an EMBL/GenBank/DDBJ whole genome shotgun (WGS) entry which is preliminary data.</text>
</comment>
<feature type="compositionally biased region" description="Basic and acidic residues" evidence="1">
    <location>
        <begin position="170"/>
        <end position="197"/>
    </location>
</feature>
<keyword evidence="3" id="KW-1185">Reference proteome</keyword>
<organism evidence="2 3">
    <name type="scientific">Tanacetum coccineum</name>
    <dbReference type="NCBI Taxonomy" id="301880"/>
    <lineage>
        <taxon>Eukaryota</taxon>
        <taxon>Viridiplantae</taxon>
        <taxon>Streptophyta</taxon>
        <taxon>Embryophyta</taxon>
        <taxon>Tracheophyta</taxon>
        <taxon>Spermatophyta</taxon>
        <taxon>Magnoliopsida</taxon>
        <taxon>eudicotyledons</taxon>
        <taxon>Gunneridae</taxon>
        <taxon>Pentapetalae</taxon>
        <taxon>asterids</taxon>
        <taxon>campanulids</taxon>
        <taxon>Asterales</taxon>
        <taxon>Asteraceae</taxon>
        <taxon>Asteroideae</taxon>
        <taxon>Anthemideae</taxon>
        <taxon>Anthemidinae</taxon>
        <taxon>Tanacetum</taxon>
    </lineage>
</organism>
<reference evidence="2" key="1">
    <citation type="journal article" date="2022" name="Int. J. Mol. Sci.">
        <title>Draft Genome of Tanacetum Coccineum: Genomic Comparison of Closely Related Tanacetum-Family Plants.</title>
        <authorList>
            <person name="Yamashiro T."/>
            <person name="Shiraishi A."/>
            <person name="Nakayama K."/>
            <person name="Satake H."/>
        </authorList>
    </citation>
    <scope>NUCLEOTIDE SEQUENCE</scope>
</reference>
<gene>
    <name evidence="2" type="ORF">Tco_0906599</name>
</gene>
<feature type="non-terminal residue" evidence="2">
    <location>
        <position position="206"/>
    </location>
</feature>
<reference evidence="2" key="2">
    <citation type="submission" date="2022-01" db="EMBL/GenBank/DDBJ databases">
        <authorList>
            <person name="Yamashiro T."/>
            <person name="Shiraishi A."/>
            <person name="Satake H."/>
            <person name="Nakayama K."/>
        </authorList>
    </citation>
    <scope>NUCLEOTIDE SEQUENCE</scope>
</reference>
<dbReference type="EMBL" id="BQNB010014283">
    <property type="protein sequence ID" value="GJT26324.1"/>
    <property type="molecule type" value="Genomic_DNA"/>
</dbReference>
<evidence type="ECO:0000256" key="1">
    <source>
        <dbReference type="SAM" id="MobiDB-lite"/>
    </source>
</evidence>
<name>A0ABQ5CN36_9ASTR</name>
<evidence type="ECO:0000313" key="2">
    <source>
        <dbReference type="EMBL" id="GJT26324.1"/>
    </source>
</evidence>
<feature type="region of interest" description="Disordered" evidence="1">
    <location>
        <begin position="150"/>
        <end position="206"/>
    </location>
</feature>
<feature type="compositionally biased region" description="Basic and acidic residues" evidence="1">
    <location>
        <begin position="1"/>
        <end position="19"/>
    </location>
</feature>
<accession>A0ABQ5CN36</accession>